<evidence type="ECO:0000313" key="2">
    <source>
        <dbReference type="Proteomes" id="UP000824469"/>
    </source>
</evidence>
<proteinExistence type="predicted"/>
<protein>
    <submittedName>
        <fullName evidence="1">Uncharacterized protein</fullName>
    </submittedName>
</protein>
<dbReference type="Proteomes" id="UP000824469">
    <property type="component" value="Unassembled WGS sequence"/>
</dbReference>
<gene>
    <name evidence="1" type="ORF">KI387_044633</name>
</gene>
<name>A0AA38BZR3_TAXCH</name>
<dbReference type="AlphaFoldDB" id="A0AA38BZR3"/>
<comment type="caution">
    <text evidence="1">The sequence shown here is derived from an EMBL/GenBank/DDBJ whole genome shotgun (WGS) entry which is preliminary data.</text>
</comment>
<dbReference type="EMBL" id="JAHRHJ020003813">
    <property type="protein sequence ID" value="KAH9291062.1"/>
    <property type="molecule type" value="Genomic_DNA"/>
</dbReference>
<reference evidence="1 2" key="1">
    <citation type="journal article" date="2021" name="Nat. Plants">
        <title>The Taxus genome provides insights into paclitaxel biosynthesis.</title>
        <authorList>
            <person name="Xiong X."/>
            <person name="Gou J."/>
            <person name="Liao Q."/>
            <person name="Li Y."/>
            <person name="Zhou Q."/>
            <person name="Bi G."/>
            <person name="Li C."/>
            <person name="Du R."/>
            <person name="Wang X."/>
            <person name="Sun T."/>
            <person name="Guo L."/>
            <person name="Liang H."/>
            <person name="Lu P."/>
            <person name="Wu Y."/>
            <person name="Zhang Z."/>
            <person name="Ro D.K."/>
            <person name="Shang Y."/>
            <person name="Huang S."/>
            <person name="Yan J."/>
        </authorList>
    </citation>
    <scope>NUCLEOTIDE SEQUENCE [LARGE SCALE GENOMIC DNA]</scope>
    <source>
        <strain evidence="1">Ta-2019</strain>
    </source>
</reference>
<organism evidence="1 2">
    <name type="scientific">Taxus chinensis</name>
    <name type="common">Chinese yew</name>
    <name type="synonym">Taxus wallichiana var. chinensis</name>
    <dbReference type="NCBI Taxonomy" id="29808"/>
    <lineage>
        <taxon>Eukaryota</taxon>
        <taxon>Viridiplantae</taxon>
        <taxon>Streptophyta</taxon>
        <taxon>Embryophyta</taxon>
        <taxon>Tracheophyta</taxon>
        <taxon>Spermatophyta</taxon>
        <taxon>Pinopsida</taxon>
        <taxon>Pinidae</taxon>
        <taxon>Conifers II</taxon>
        <taxon>Cupressales</taxon>
        <taxon>Taxaceae</taxon>
        <taxon>Taxus</taxon>
    </lineage>
</organism>
<accession>A0AA38BZR3</accession>
<sequence length="62" mass="7557">PVFPITLRLPTFEFMQEYMEESDQIQARILDILQMEESRNVALNNFSKHQEIVKRWFDKRAK</sequence>
<evidence type="ECO:0000313" key="1">
    <source>
        <dbReference type="EMBL" id="KAH9291062.1"/>
    </source>
</evidence>
<feature type="non-terminal residue" evidence="1">
    <location>
        <position position="62"/>
    </location>
</feature>
<feature type="non-terminal residue" evidence="1">
    <location>
        <position position="1"/>
    </location>
</feature>
<keyword evidence="2" id="KW-1185">Reference proteome</keyword>